<accession>A0ABQ6MK67</accession>
<reference evidence="2 3" key="1">
    <citation type="journal article" date="2023" name="Commun. Biol.">
        <title>Genome analysis of Parmales, the sister group of diatoms, reveals the evolutionary specialization of diatoms from phago-mixotrophs to photoautotrophs.</title>
        <authorList>
            <person name="Ban H."/>
            <person name="Sato S."/>
            <person name="Yoshikawa S."/>
            <person name="Yamada K."/>
            <person name="Nakamura Y."/>
            <person name="Ichinomiya M."/>
            <person name="Sato N."/>
            <person name="Blanc-Mathieu R."/>
            <person name="Endo H."/>
            <person name="Kuwata A."/>
            <person name="Ogata H."/>
        </authorList>
    </citation>
    <scope>NUCLEOTIDE SEQUENCE [LARGE SCALE GENOMIC DNA]</scope>
</reference>
<comment type="caution">
    <text evidence="2">The sequence shown here is derived from an EMBL/GenBank/DDBJ whole genome shotgun (WGS) entry which is preliminary data.</text>
</comment>
<dbReference type="EMBL" id="BRYB01000341">
    <property type="protein sequence ID" value="GMI28070.1"/>
    <property type="molecule type" value="Genomic_DNA"/>
</dbReference>
<sequence>MSTLSHTLSSVPLDLVLSNFLPPPTPGVSSCSPLSSLATLAAINTEWEAKILEVMRVDLASPAPDPSAAAPPSPPPNPRLPRVAAWLAPAGIEQASARLRDARGGTMSVPVCPRWGGVAELGAALGPFGFSRSFCAKLAKLCAATPAGVGDRSGLFTGAVAALPDSPEDAPLVSTVRGTAHRCVSFLAADGSAATRLRTSLFACGPVAQPVTIFLVGIALEDGCFLSGIRGRFELGCLYPGTQTEALMDKSAVKMCASSNTVRGELGRLKIAETSSDDDSSGVSDRSDGSLPPAAEVVAGKTGPGRWHVYACVYDGEKSELRVDGVEETQGGGCGTGAMDGLSLGGDHRFDMSLCDGGGGLVGDGDGEGAIAEVAVFQGRLSTPDIEAMEAHLLSKFKLEKGDADKQLLDQQRLYAHALIHQPAPWTLEHRIPLSVAASHRSVSWVRNHPVSGEKLWITRIGTNKSGSESEW</sequence>
<dbReference type="Proteomes" id="UP001165060">
    <property type="component" value="Unassembled WGS sequence"/>
</dbReference>
<proteinExistence type="predicted"/>
<protein>
    <submittedName>
        <fullName evidence="2">Uncharacterized protein</fullName>
    </submittedName>
</protein>
<evidence type="ECO:0000313" key="3">
    <source>
        <dbReference type="Proteomes" id="UP001165060"/>
    </source>
</evidence>
<feature type="region of interest" description="Disordered" evidence="1">
    <location>
        <begin position="271"/>
        <end position="299"/>
    </location>
</feature>
<keyword evidence="3" id="KW-1185">Reference proteome</keyword>
<dbReference type="InterPro" id="IPR013320">
    <property type="entry name" value="ConA-like_dom_sf"/>
</dbReference>
<name>A0ABQ6MK67_9STRA</name>
<evidence type="ECO:0000313" key="2">
    <source>
        <dbReference type="EMBL" id="GMI28070.1"/>
    </source>
</evidence>
<gene>
    <name evidence="2" type="ORF">TeGR_g11367</name>
</gene>
<organism evidence="2 3">
    <name type="scientific">Tetraparma gracilis</name>
    <dbReference type="NCBI Taxonomy" id="2962635"/>
    <lineage>
        <taxon>Eukaryota</taxon>
        <taxon>Sar</taxon>
        <taxon>Stramenopiles</taxon>
        <taxon>Ochrophyta</taxon>
        <taxon>Bolidophyceae</taxon>
        <taxon>Parmales</taxon>
        <taxon>Triparmaceae</taxon>
        <taxon>Tetraparma</taxon>
    </lineage>
</organism>
<dbReference type="Gene3D" id="2.60.120.200">
    <property type="match status" value="1"/>
</dbReference>
<evidence type="ECO:0000256" key="1">
    <source>
        <dbReference type="SAM" id="MobiDB-lite"/>
    </source>
</evidence>
<dbReference type="SUPFAM" id="SSF49899">
    <property type="entry name" value="Concanavalin A-like lectins/glucanases"/>
    <property type="match status" value="1"/>
</dbReference>